<comment type="caution">
    <text evidence="2">The sequence shown here is derived from an EMBL/GenBank/DDBJ whole genome shotgun (WGS) entry which is preliminary data.</text>
</comment>
<protein>
    <submittedName>
        <fullName evidence="2">Uncharacterized protein</fullName>
    </submittedName>
</protein>
<gene>
    <name evidence="2" type="ORF">PMACD_LOCUS12423</name>
</gene>
<proteinExistence type="predicted"/>
<feature type="chain" id="PRO_5032594671" evidence="1">
    <location>
        <begin position="17"/>
        <end position="164"/>
    </location>
</feature>
<dbReference type="AlphaFoldDB" id="A0A821VX96"/>
<keyword evidence="3" id="KW-1185">Reference proteome</keyword>
<reference evidence="2" key="1">
    <citation type="submission" date="2021-02" db="EMBL/GenBank/DDBJ databases">
        <authorList>
            <person name="Steward A R."/>
        </authorList>
    </citation>
    <scope>NUCLEOTIDE SEQUENCE</scope>
</reference>
<sequence>MKFFIAFAALTALAVAVPVQKPINHDEAYLQAIMDAINSPHTDPATAALLEQQLESILGEQKPIIDPSPVLVDEAENINIGPALVDENEPISTDPALIEGNVPVSAPMVQVIINVNAASKPALKPEEIDNSPAFVPESPIIPDPINIGVPILPDLAINLPEELH</sequence>
<evidence type="ECO:0000313" key="3">
    <source>
        <dbReference type="Proteomes" id="UP000663880"/>
    </source>
</evidence>
<name>A0A821VX96_9NEOP</name>
<dbReference type="OrthoDB" id="7488868at2759"/>
<dbReference type="EMBL" id="CAJOBZ010000048">
    <property type="protein sequence ID" value="CAF4914307.1"/>
    <property type="molecule type" value="Genomic_DNA"/>
</dbReference>
<accession>A0A821VX96</accession>
<feature type="signal peptide" evidence="1">
    <location>
        <begin position="1"/>
        <end position="16"/>
    </location>
</feature>
<dbReference type="Proteomes" id="UP000663880">
    <property type="component" value="Unassembled WGS sequence"/>
</dbReference>
<evidence type="ECO:0000313" key="2">
    <source>
        <dbReference type="EMBL" id="CAF4914307.1"/>
    </source>
</evidence>
<keyword evidence="1" id="KW-0732">Signal</keyword>
<organism evidence="2 3">
    <name type="scientific">Pieris macdunnoughi</name>
    <dbReference type="NCBI Taxonomy" id="345717"/>
    <lineage>
        <taxon>Eukaryota</taxon>
        <taxon>Metazoa</taxon>
        <taxon>Ecdysozoa</taxon>
        <taxon>Arthropoda</taxon>
        <taxon>Hexapoda</taxon>
        <taxon>Insecta</taxon>
        <taxon>Pterygota</taxon>
        <taxon>Neoptera</taxon>
        <taxon>Endopterygota</taxon>
        <taxon>Lepidoptera</taxon>
        <taxon>Glossata</taxon>
        <taxon>Ditrysia</taxon>
        <taxon>Papilionoidea</taxon>
        <taxon>Pieridae</taxon>
        <taxon>Pierinae</taxon>
        <taxon>Pieris</taxon>
    </lineage>
</organism>
<evidence type="ECO:0000256" key="1">
    <source>
        <dbReference type="SAM" id="SignalP"/>
    </source>
</evidence>